<feature type="repeat" description="TPR" evidence="1">
    <location>
        <begin position="127"/>
        <end position="160"/>
    </location>
</feature>
<dbReference type="AlphaFoldDB" id="V6S2U7"/>
<accession>V6S2U7</accession>
<keyword evidence="1" id="KW-0802">TPR repeat</keyword>
<proteinExistence type="predicted"/>
<dbReference type="InterPro" id="IPR011990">
    <property type="entry name" value="TPR-like_helical_dom_sf"/>
</dbReference>
<dbReference type="OrthoDB" id="672063at2"/>
<feature type="repeat" description="TPR" evidence="1">
    <location>
        <begin position="161"/>
        <end position="194"/>
    </location>
</feature>
<name>V6S2U7_9FLAO</name>
<sequence length="280" mass="32480">MKKLILFIVLFSTIYSVAQDKLNFNTKFTQSEDKWVAFSADSLGSHIFGFIYIDSEAGLTFDYSGSFKIDSNGKYLLKKKEMEGAIKHRLQPNNVLVAIIPESHFAELGVSKFPEWLKYYKEDENTIERLYKWGYMYNGWGECAKALEFLEKANKINPDYKGLRVELGFSYNCLGQSQKAISILKAALKTEPKDAYIYKELLYSQIHNDQLDDAVKTYDKVVAEIADKTYNAENAFNILGVYFRQKNIKKFNEWIKKTQIDNDKKFGPYVERLKKELSTN</sequence>
<evidence type="ECO:0000256" key="2">
    <source>
        <dbReference type="SAM" id="SignalP"/>
    </source>
</evidence>
<keyword evidence="2" id="KW-0732">Signal</keyword>
<dbReference type="STRING" id="1341154.FCR2A7T_20920"/>
<evidence type="ECO:0000313" key="4">
    <source>
        <dbReference type="Proteomes" id="UP000319848"/>
    </source>
</evidence>
<organism evidence="3 4">
    <name type="scientific">Flavobacterium cauense R2A-7</name>
    <dbReference type="NCBI Taxonomy" id="1341154"/>
    <lineage>
        <taxon>Bacteria</taxon>
        <taxon>Pseudomonadati</taxon>
        <taxon>Bacteroidota</taxon>
        <taxon>Flavobacteriia</taxon>
        <taxon>Flavobacteriales</taxon>
        <taxon>Flavobacteriaceae</taxon>
        <taxon>Flavobacterium</taxon>
    </lineage>
</organism>
<dbReference type="RefSeq" id="WP_023571206.1">
    <property type="nucleotide sequence ID" value="NZ_AVBI01000019.1"/>
</dbReference>
<reference evidence="3 4" key="1">
    <citation type="journal article" date="2015" name="Stand. Genomic Sci.">
        <title>Genomic Encyclopedia of Bacterial and Archaeal Type Strains, Phase III: the genomes of soil and plant-associated and newly described type strains.</title>
        <authorList>
            <person name="Whitman W.B."/>
            <person name="Woyke T."/>
            <person name="Klenk H.P."/>
            <person name="Zhou Y."/>
            <person name="Lilburn T.G."/>
            <person name="Beck B.J."/>
            <person name="De Vos P."/>
            <person name="Vandamme P."/>
            <person name="Eisen J.A."/>
            <person name="Garrity G."/>
            <person name="Hugenholtz P."/>
            <person name="Kyrpides N.C."/>
        </authorList>
    </citation>
    <scope>NUCLEOTIDE SEQUENCE [LARGE SCALE GENOMIC DNA]</scope>
    <source>
        <strain evidence="3 4">CGMCC 1.7270</strain>
    </source>
</reference>
<gene>
    <name evidence="3" type="ORF">IP98_01020</name>
</gene>
<dbReference type="Gene3D" id="1.25.40.10">
    <property type="entry name" value="Tetratricopeptide repeat domain"/>
    <property type="match status" value="1"/>
</dbReference>
<evidence type="ECO:0000256" key="1">
    <source>
        <dbReference type="PROSITE-ProRule" id="PRU00339"/>
    </source>
</evidence>
<comment type="caution">
    <text evidence="3">The sequence shown here is derived from an EMBL/GenBank/DDBJ whole genome shotgun (WGS) entry which is preliminary data.</text>
</comment>
<evidence type="ECO:0000313" key="3">
    <source>
        <dbReference type="EMBL" id="TWI13867.1"/>
    </source>
</evidence>
<dbReference type="Proteomes" id="UP000319848">
    <property type="component" value="Unassembled WGS sequence"/>
</dbReference>
<dbReference type="PROSITE" id="PS50005">
    <property type="entry name" value="TPR"/>
    <property type="match status" value="2"/>
</dbReference>
<feature type="signal peptide" evidence="2">
    <location>
        <begin position="1"/>
        <end position="18"/>
    </location>
</feature>
<dbReference type="EMBL" id="VLKQ01000003">
    <property type="protein sequence ID" value="TWI13867.1"/>
    <property type="molecule type" value="Genomic_DNA"/>
</dbReference>
<dbReference type="InterPro" id="IPR019734">
    <property type="entry name" value="TPR_rpt"/>
</dbReference>
<dbReference type="Pfam" id="PF14559">
    <property type="entry name" value="TPR_19"/>
    <property type="match status" value="1"/>
</dbReference>
<protein>
    <submittedName>
        <fullName evidence="3">Tetratricopeptide repeat protein</fullName>
    </submittedName>
</protein>
<dbReference type="SUPFAM" id="SSF48452">
    <property type="entry name" value="TPR-like"/>
    <property type="match status" value="1"/>
</dbReference>
<feature type="chain" id="PRO_5030178747" evidence="2">
    <location>
        <begin position="19"/>
        <end position="280"/>
    </location>
</feature>
<keyword evidence="4" id="KW-1185">Reference proteome</keyword>
<dbReference type="SMART" id="SM00028">
    <property type="entry name" value="TPR"/>
    <property type="match status" value="3"/>
</dbReference>